<evidence type="ECO:0000256" key="1">
    <source>
        <dbReference type="SAM" id="Coils"/>
    </source>
</evidence>
<organism evidence="2 3">
    <name type="scientific">Panagrolaimus davidi</name>
    <dbReference type="NCBI Taxonomy" id="227884"/>
    <lineage>
        <taxon>Eukaryota</taxon>
        <taxon>Metazoa</taxon>
        <taxon>Ecdysozoa</taxon>
        <taxon>Nematoda</taxon>
        <taxon>Chromadorea</taxon>
        <taxon>Rhabditida</taxon>
        <taxon>Tylenchina</taxon>
        <taxon>Panagrolaimomorpha</taxon>
        <taxon>Panagrolaimoidea</taxon>
        <taxon>Panagrolaimidae</taxon>
        <taxon>Panagrolaimus</taxon>
    </lineage>
</organism>
<proteinExistence type="predicted"/>
<evidence type="ECO:0000313" key="2">
    <source>
        <dbReference type="Proteomes" id="UP000887578"/>
    </source>
</evidence>
<dbReference type="AlphaFoldDB" id="A0A914QJF4"/>
<sequence length="211" mass="24333">MKARLENFKIAKDTMATEKELQQKLRAEKQTADEELHKIMVNLERLKIEEVDLKEVIIYLQQGIQQLAKVQIAWRNIVQFFNKIKNRVEGPLIGHIQGMIKNADIIIQKGEKSVNDYQRGILYREITKACVVANVLMQSAELYKKISDEHVMPIIDQSILNIGLSKESARAAVKDTIEEHGQALSKNVYDGMREQGFDVGRAIEYRKNRRN</sequence>
<reference evidence="3" key="1">
    <citation type="submission" date="2022-11" db="UniProtKB">
        <authorList>
            <consortium name="WormBaseParasite"/>
        </authorList>
    </citation>
    <scope>IDENTIFICATION</scope>
</reference>
<dbReference type="PANTHER" id="PTHR33488:SF2">
    <property type="entry name" value="EARLY ENDOSOME ANTIGEN 1-LIKE"/>
    <property type="match status" value="1"/>
</dbReference>
<name>A0A914QJF4_9BILA</name>
<dbReference type="Proteomes" id="UP000887578">
    <property type="component" value="Unplaced"/>
</dbReference>
<dbReference type="PANTHER" id="PTHR33488">
    <property type="entry name" value="ZGC:162509"/>
    <property type="match status" value="1"/>
</dbReference>
<evidence type="ECO:0000313" key="3">
    <source>
        <dbReference type="WBParaSite" id="PDA_v2.g3729.t1"/>
    </source>
</evidence>
<feature type="coiled-coil region" evidence="1">
    <location>
        <begin position="15"/>
        <end position="49"/>
    </location>
</feature>
<dbReference type="WBParaSite" id="PDA_v2.g3729.t1">
    <property type="protein sequence ID" value="PDA_v2.g3729.t1"/>
    <property type="gene ID" value="PDA_v2.g3729"/>
</dbReference>
<accession>A0A914QJF4</accession>
<keyword evidence="1" id="KW-0175">Coiled coil</keyword>
<protein>
    <submittedName>
        <fullName evidence="3">Uncharacterized protein</fullName>
    </submittedName>
</protein>
<keyword evidence="2" id="KW-1185">Reference proteome</keyword>